<dbReference type="Pfam" id="PF01636">
    <property type="entry name" value="APH"/>
    <property type="match status" value="1"/>
</dbReference>
<evidence type="ECO:0000259" key="1">
    <source>
        <dbReference type="Pfam" id="PF01636"/>
    </source>
</evidence>
<name>A0A7Z0D8L3_9ACTN</name>
<reference evidence="2 3" key="1">
    <citation type="submission" date="2020-07" db="EMBL/GenBank/DDBJ databases">
        <title>Sequencing the genomes of 1000 actinobacteria strains.</title>
        <authorList>
            <person name="Klenk H.-P."/>
        </authorList>
    </citation>
    <scope>NUCLEOTIDE SEQUENCE [LARGE SCALE GENOMIC DNA]</scope>
    <source>
        <strain evidence="2 3">DSM 103164</strain>
    </source>
</reference>
<keyword evidence="3" id="KW-1185">Reference proteome</keyword>
<evidence type="ECO:0000313" key="2">
    <source>
        <dbReference type="EMBL" id="NYI70964.1"/>
    </source>
</evidence>
<organism evidence="2 3">
    <name type="scientific">Naumannella cuiyingiana</name>
    <dbReference type="NCBI Taxonomy" id="1347891"/>
    <lineage>
        <taxon>Bacteria</taxon>
        <taxon>Bacillati</taxon>
        <taxon>Actinomycetota</taxon>
        <taxon>Actinomycetes</taxon>
        <taxon>Propionibacteriales</taxon>
        <taxon>Propionibacteriaceae</taxon>
        <taxon>Naumannella</taxon>
    </lineage>
</organism>
<proteinExistence type="predicted"/>
<dbReference type="AlphaFoldDB" id="A0A7Z0D8L3"/>
<dbReference type="EMBL" id="JACBZS010000001">
    <property type="protein sequence ID" value="NYI70964.1"/>
    <property type="molecule type" value="Genomic_DNA"/>
</dbReference>
<protein>
    <recommendedName>
        <fullName evidence="1">Aminoglycoside phosphotransferase domain-containing protein</fullName>
    </recommendedName>
</protein>
<sequence>MDTDARGGDQPDDWRVRALAELGLGTPAAGTLGAAEPTVASPSWWGADSRRFRVVDGDRRIYVKVWEPHAAHYTDTASSTAAALAAGRAGIGPEVVAADPGGPSLAMTDIGETTATLDRFGDTDSRLELARLRAAVADIGTLPRQRQPLDEPSELARLASDIGAWLPADLSWLLRRLEPVAERVRAEGWDEVAAHGDGNLSNVMVTADGTLALVDWDSAAMMDPLADLGVLLIEVCPDRRSAAELFEAARGRFDVAEFDRANAYGAAELLRWALIGSIADAVQPGTQEYSKFADWQFLRARWALSEPAFDVQLGGRR</sequence>
<feature type="domain" description="Aminoglycoside phosphotransferase" evidence="1">
    <location>
        <begin position="44"/>
        <end position="253"/>
    </location>
</feature>
<accession>A0A7Z0D8L3</accession>
<gene>
    <name evidence="2" type="ORF">GGQ54_001524</name>
</gene>
<dbReference type="Gene3D" id="3.90.1200.10">
    <property type="match status" value="1"/>
</dbReference>
<dbReference type="Proteomes" id="UP000527616">
    <property type="component" value="Unassembled WGS sequence"/>
</dbReference>
<dbReference type="SUPFAM" id="SSF56112">
    <property type="entry name" value="Protein kinase-like (PK-like)"/>
    <property type="match status" value="1"/>
</dbReference>
<comment type="caution">
    <text evidence="2">The sequence shown here is derived from an EMBL/GenBank/DDBJ whole genome shotgun (WGS) entry which is preliminary data.</text>
</comment>
<dbReference type="InterPro" id="IPR011009">
    <property type="entry name" value="Kinase-like_dom_sf"/>
</dbReference>
<evidence type="ECO:0000313" key="3">
    <source>
        <dbReference type="Proteomes" id="UP000527616"/>
    </source>
</evidence>
<dbReference type="RefSeq" id="WP_179444853.1">
    <property type="nucleotide sequence ID" value="NZ_JACBZS010000001.1"/>
</dbReference>
<dbReference type="InterPro" id="IPR002575">
    <property type="entry name" value="Aminoglycoside_PTrfase"/>
</dbReference>